<evidence type="ECO:0000256" key="1">
    <source>
        <dbReference type="SAM" id="MobiDB-lite"/>
    </source>
</evidence>
<accession>A0ABU3K9Y2</accession>
<gene>
    <name evidence="2" type="ORF">PPG34_12655</name>
</gene>
<dbReference type="PIRSF" id="PIRSF026426">
    <property type="entry name" value="DUF1499"/>
    <property type="match status" value="1"/>
</dbReference>
<proteinExistence type="predicted"/>
<sequence length="128" mass="14343">MSPPAAGNSTDKRLAPCPSSPNCVSSQSKDPDHYIDPLAFHGSPEDTKTRLKHVLTSLPRTIIVEEGPTYLRAESTSLIFRFTDDLDFVIDAEQQLIHVRSASRVGYSDLGANRKRIEAIRQRFHRQP</sequence>
<dbReference type="Pfam" id="PF07386">
    <property type="entry name" value="DUF1499"/>
    <property type="match status" value="1"/>
</dbReference>
<dbReference type="PANTHER" id="PTHR34801:SF6">
    <property type="entry name" value="SLL1620 PROTEIN"/>
    <property type="match status" value="1"/>
</dbReference>
<dbReference type="PANTHER" id="PTHR34801">
    <property type="entry name" value="EXPRESSED PROTEIN"/>
    <property type="match status" value="1"/>
</dbReference>
<name>A0ABU3K9Y2_9BACT</name>
<evidence type="ECO:0000313" key="2">
    <source>
        <dbReference type="EMBL" id="MDT7043203.1"/>
    </source>
</evidence>
<feature type="region of interest" description="Disordered" evidence="1">
    <location>
        <begin position="1"/>
        <end position="42"/>
    </location>
</feature>
<dbReference type="InterPro" id="IPR010865">
    <property type="entry name" value="DUF1499"/>
</dbReference>
<dbReference type="EMBL" id="JAQOUE010000001">
    <property type="protein sequence ID" value="MDT7043203.1"/>
    <property type="molecule type" value="Genomic_DNA"/>
</dbReference>
<comment type="caution">
    <text evidence="2">The sequence shown here is derived from an EMBL/GenBank/DDBJ whole genome shotgun (WGS) entry which is preliminary data.</text>
</comment>
<organism evidence="2 3">
    <name type="scientific">Candidatus Nitronereus thalassa</name>
    <dbReference type="NCBI Taxonomy" id="3020898"/>
    <lineage>
        <taxon>Bacteria</taxon>
        <taxon>Pseudomonadati</taxon>
        <taxon>Nitrospirota</taxon>
        <taxon>Nitrospiria</taxon>
        <taxon>Nitrospirales</taxon>
        <taxon>Nitrospiraceae</taxon>
        <taxon>Candidatus Nitronereus</taxon>
    </lineage>
</organism>
<protein>
    <submittedName>
        <fullName evidence="2">DUF1499 domain-containing protein</fullName>
    </submittedName>
</protein>
<dbReference type="Proteomes" id="UP001250932">
    <property type="component" value="Unassembled WGS sequence"/>
</dbReference>
<dbReference type="RefSeq" id="WP_313833721.1">
    <property type="nucleotide sequence ID" value="NZ_JAQOUE010000001.1"/>
</dbReference>
<evidence type="ECO:0000313" key="3">
    <source>
        <dbReference type="Proteomes" id="UP001250932"/>
    </source>
</evidence>
<reference evidence="2 3" key="1">
    <citation type="journal article" date="2023" name="ISME J.">
        <title>Cultivation and genomic characterization of novel and ubiquitous marine nitrite-oxidizing bacteria from the Nitrospirales.</title>
        <authorList>
            <person name="Mueller A.J."/>
            <person name="Daebeler A."/>
            <person name="Herbold C.W."/>
            <person name="Kirkegaard R.H."/>
            <person name="Daims H."/>
        </authorList>
    </citation>
    <scope>NUCLEOTIDE SEQUENCE [LARGE SCALE GENOMIC DNA]</scope>
    <source>
        <strain evidence="2 3">EB</strain>
    </source>
</reference>
<keyword evidence="3" id="KW-1185">Reference proteome</keyword>